<dbReference type="EMBL" id="JAEIOT010000007">
    <property type="protein sequence ID" value="MBI9000720.1"/>
    <property type="molecule type" value="Genomic_DNA"/>
</dbReference>
<accession>A0ABS0VVD8</accession>
<keyword evidence="1" id="KW-0472">Membrane</keyword>
<keyword evidence="1" id="KW-0812">Transmembrane</keyword>
<proteinExistence type="predicted"/>
<feature type="transmembrane region" description="Helical" evidence="1">
    <location>
        <begin position="25"/>
        <end position="48"/>
    </location>
</feature>
<name>A0ABS0VVD8_9CORY</name>
<organism evidence="2 3">
    <name type="scientific">Corynebacterium marambiense</name>
    <dbReference type="NCBI Taxonomy" id="2765364"/>
    <lineage>
        <taxon>Bacteria</taxon>
        <taxon>Bacillati</taxon>
        <taxon>Actinomycetota</taxon>
        <taxon>Actinomycetes</taxon>
        <taxon>Mycobacteriales</taxon>
        <taxon>Corynebacteriaceae</taxon>
        <taxon>Corynebacterium</taxon>
    </lineage>
</organism>
<dbReference type="RefSeq" id="WP_198736142.1">
    <property type="nucleotide sequence ID" value="NZ_JAEIOT010000007.1"/>
</dbReference>
<comment type="caution">
    <text evidence="2">The sequence shown here is derived from an EMBL/GenBank/DDBJ whole genome shotgun (WGS) entry which is preliminary data.</text>
</comment>
<dbReference type="Proteomes" id="UP000625574">
    <property type="component" value="Unassembled WGS sequence"/>
</dbReference>
<keyword evidence="1" id="KW-1133">Transmembrane helix</keyword>
<evidence type="ECO:0000256" key="1">
    <source>
        <dbReference type="SAM" id="Phobius"/>
    </source>
</evidence>
<gene>
    <name evidence="2" type="ORF">JDV76_07040</name>
</gene>
<reference evidence="2 3" key="1">
    <citation type="submission" date="2020-12" db="EMBL/GenBank/DDBJ databases">
        <title>Genome public.</title>
        <authorList>
            <person name="Sun Q."/>
        </authorList>
    </citation>
    <scope>NUCLEOTIDE SEQUENCE [LARGE SCALE GENOMIC DNA]</scope>
    <source>
        <strain evidence="2 3">CCM 8864</strain>
    </source>
</reference>
<evidence type="ECO:0000313" key="2">
    <source>
        <dbReference type="EMBL" id="MBI9000720.1"/>
    </source>
</evidence>
<keyword evidence="3" id="KW-1185">Reference proteome</keyword>
<evidence type="ECO:0000313" key="3">
    <source>
        <dbReference type="Proteomes" id="UP000625574"/>
    </source>
</evidence>
<sequence length="80" mass="8540">MVTKYLSDFQVTGAELLHLPYAMELAAWDGSGAMVGVFLVVAALLLVFSPWESVRDRGEFAVVGGVILRRTGVFVGVVGP</sequence>
<protein>
    <submittedName>
        <fullName evidence="2">Uncharacterized protein</fullName>
    </submittedName>
</protein>